<protein>
    <recommendedName>
        <fullName evidence="1">DUF4246 domain-containing protein</fullName>
    </recommendedName>
</protein>
<organism evidence="3 4">
    <name type="scientific">Smittium culicis</name>
    <dbReference type="NCBI Taxonomy" id="133412"/>
    <lineage>
        <taxon>Eukaryota</taxon>
        <taxon>Fungi</taxon>
        <taxon>Fungi incertae sedis</taxon>
        <taxon>Zoopagomycota</taxon>
        <taxon>Kickxellomycotina</taxon>
        <taxon>Harpellomycetes</taxon>
        <taxon>Harpellales</taxon>
        <taxon>Legeriomycetaceae</taxon>
        <taxon>Smittium</taxon>
    </lineage>
</organism>
<comment type="caution">
    <text evidence="3">The sequence shown here is derived from an EMBL/GenBank/DDBJ whole genome shotgun (WGS) entry which is preliminary data.</text>
</comment>
<name>A0A1R1XT96_9FUNG</name>
<dbReference type="Pfam" id="PF14033">
    <property type="entry name" value="DUF4246"/>
    <property type="match status" value="1"/>
</dbReference>
<reference evidence="3" key="2">
    <citation type="submission" date="2017-01" db="EMBL/GenBank/DDBJ databases">
        <authorList>
            <person name="Mah S.A."/>
            <person name="Swanson W.J."/>
            <person name="Moy G.W."/>
            <person name="Vacquier V.D."/>
        </authorList>
    </citation>
    <scope>NUCLEOTIDE SEQUENCE [LARGE SCALE GENOMIC DNA]</scope>
    <source>
        <strain evidence="3">ID-206-W2</strain>
    </source>
</reference>
<proteinExistence type="predicted"/>
<dbReference type="InterPro" id="IPR049192">
    <property type="entry name" value="DUF4246_C"/>
</dbReference>
<evidence type="ECO:0000259" key="1">
    <source>
        <dbReference type="Pfam" id="PF14033"/>
    </source>
</evidence>
<evidence type="ECO:0000313" key="4">
    <source>
        <dbReference type="Proteomes" id="UP000187429"/>
    </source>
</evidence>
<sequence>MANDHIVSVAVYYYDQENLTDSKVYFRTNARGPRCEQYDCRTLTDIYGFYDQVDPSKQIISTATVHPPPPSTKKSWFDLELRKSENRVSKQPYEISDLISDELE</sequence>
<dbReference type="EMBL" id="LSSM01003437">
    <property type="protein sequence ID" value="OMJ17887.1"/>
    <property type="molecule type" value="Genomic_DNA"/>
</dbReference>
<evidence type="ECO:0000313" key="3">
    <source>
        <dbReference type="EMBL" id="OMJ17887.1"/>
    </source>
</evidence>
<feature type="domain" description="DUF4246" evidence="1">
    <location>
        <begin position="1"/>
        <end position="51"/>
    </location>
</feature>
<keyword evidence="4" id="KW-1185">Reference proteome</keyword>
<reference evidence="4" key="1">
    <citation type="submission" date="2017-01" db="EMBL/GenBank/DDBJ databases">
        <authorList>
            <person name="Wang Y."/>
            <person name="White M."/>
            <person name="Kvist S."/>
            <person name="Moncalvo J.-M."/>
        </authorList>
    </citation>
    <scope>NUCLEOTIDE SEQUENCE [LARGE SCALE GENOMIC DNA]</scope>
    <source>
        <strain evidence="4">ID-206-W2</strain>
    </source>
</reference>
<gene>
    <name evidence="2" type="ORF">AYI69_g11003</name>
    <name evidence="3" type="ORF">AYI69_g7255</name>
</gene>
<accession>A0A1R1XT96</accession>
<dbReference type="AlphaFoldDB" id="A0A1R1XT96"/>
<dbReference type="EMBL" id="LSSM01007344">
    <property type="protein sequence ID" value="OMJ08614.1"/>
    <property type="molecule type" value="Genomic_DNA"/>
</dbReference>
<dbReference type="OrthoDB" id="415532at2759"/>
<dbReference type="Proteomes" id="UP000187429">
    <property type="component" value="Unassembled WGS sequence"/>
</dbReference>
<evidence type="ECO:0000313" key="2">
    <source>
        <dbReference type="EMBL" id="OMJ08614.1"/>
    </source>
</evidence>